<feature type="region of interest" description="Disordered" evidence="2">
    <location>
        <begin position="1"/>
        <end position="46"/>
    </location>
</feature>
<dbReference type="EMBL" id="AFNH02001691">
    <property type="protein sequence ID" value="EZG42864.1"/>
    <property type="molecule type" value="Genomic_DNA"/>
</dbReference>
<organism evidence="4 5">
    <name type="scientific">Gregarina niphandrodes</name>
    <name type="common">Septate eugregarine</name>
    <dbReference type="NCBI Taxonomy" id="110365"/>
    <lineage>
        <taxon>Eukaryota</taxon>
        <taxon>Sar</taxon>
        <taxon>Alveolata</taxon>
        <taxon>Apicomplexa</taxon>
        <taxon>Conoidasida</taxon>
        <taxon>Gregarinasina</taxon>
        <taxon>Eugregarinorida</taxon>
        <taxon>Gregarinidae</taxon>
        <taxon>Gregarina</taxon>
    </lineage>
</organism>
<dbReference type="PANTHER" id="PTHR15503">
    <property type="entry name" value="LDOC1 RELATED"/>
    <property type="match status" value="1"/>
</dbReference>
<dbReference type="GO" id="GO:0006508">
    <property type="term" value="P:proteolysis"/>
    <property type="evidence" value="ECO:0007669"/>
    <property type="project" value="UniProtKB-KW"/>
</dbReference>
<feature type="compositionally biased region" description="Basic and acidic residues" evidence="2">
    <location>
        <begin position="1"/>
        <end position="11"/>
    </location>
</feature>
<dbReference type="eggNOG" id="ENOG502SCGB">
    <property type="taxonomic scope" value="Eukaryota"/>
</dbReference>
<keyword evidence="4" id="KW-0645">Protease</keyword>
<dbReference type="PROSITE" id="PS50175">
    <property type="entry name" value="ASP_PROT_RETROV"/>
    <property type="match status" value="1"/>
</dbReference>
<protein>
    <submittedName>
        <fullName evidence="4">Retroviral aspartyl protease</fullName>
    </submittedName>
</protein>
<dbReference type="SUPFAM" id="SSF56672">
    <property type="entry name" value="DNA/RNA polymerases"/>
    <property type="match status" value="1"/>
</dbReference>
<feature type="compositionally biased region" description="Basic and acidic residues" evidence="2">
    <location>
        <begin position="23"/>
        <end position="35"/>
    </location>
</feature>
<dbReference type="InterPro" id="IPR043502">
    <property type="entry name" value="DNA/RNA_pol_sf"/>
</dbReference>
<gene>
    <name evidence="4" type="ORF">GNI_215080</name>
</gene>
<comment type="caution">
    <text evidence="4">The sequence shown here is derived from an EMBL/GenBank/DDBJ whole genome shotgun (WGS) entry which is preliminary data.</text>
</comment>
<dbReference type="Proteomes" id="UP000019763">
    <property type="component" value="Unassembled WGS sequence"/>
</dbReference>
<evidence type="ECO:0000313" key="5">
    <source>
        <dbReference type="Proteomes" id="UP000019763"/>
    </source>
</evidence>
<dbReference type="OrthoDB" id="425619at2759"/>
<accession>A0A023AVX6</accession>
<evidence type="ECO:0000256" key="2">
    <source>
        <dbReference type="SAM" id="MobiDB-lite"/>
    </source>
</evidence>
<name>A0A023AVX6_GRENI</name>
<feature type="region of interest" description="Disordered" evidence="2">
    <location>
        <begin position="313"/>
        <end position="354"/>
    </location>
</feature>
<feature type="compositionally biased region" description="Low complexity" evidence="2">
    <location>
        <begin position="345"/>
        <end position="354"/>
    </location>
</feature>
<sequence length="354" mass="40010">MYNEKFEKEPRYYYNAKQRRERKRDGMAHQSHRDDRDDEALFSDEPLGAGRVETADSLLVGAQEVNRRNCRHVQLPVAGRLLPFMVDTGAEINIFPEPLLKNLDVQTQFSVTGLENPLQVKGVGGYSKCDSQVRITTSVNGQVVELDFYVLPTPMMKYPMLGLPALQQLGAAVDLASERLATHHGDLPLVQDPDLVECDSRVSALQEAEESFTLSQIEERINPSLSVSQRQDILKLLTAYDSTWTATKVGRCKVLEHRIDTGDSKPIKQGTRRYSPEQKQEIQRQVQDLLAAGAIEESDSPWRSQIVMVPKKNRGVADVRRLSRPQRRHRPGYLPAAHHRRSPRSARGSGTRDH</sequence>
<reference evidence="4" key="1">
    <citation type="submission" date="2013-12" db="EMBL/GenBank/DDBJ databases">
        <authorList>
            <person name="Omoto C.K."/>
            <person name="Sibley D."/>
            <person name="Venepally P."/>
            <person name="Hadjithomas M."/>
            <person name="Karamycheva S."/>
            <person name="Brunk B."/>
            <person name="Roos D."/>
            <person name="Caler E."/>
            <person name="Lorenzi H."/>
        </authorList>
    </citation>
    <scope>NUCLEOTIDE SEQUENCE</scope>
</reference>
<dbReference type="SUPFAM" id="SSF50630">
    <property type="entry name" value="Acid proteases"/>
    <property type="match status" value="1"/>
</dbReference>
<dbReference type="Gene3D" id="3.10.10.10">
    <property type="entry name" value="HIV Type 1 Reverse Transcriptase, subunit A, domain 1"/>
    <property type="match status" value="1"/>
</dbReference>
<evidence type="ECO:0000256" key="1">
    <source>
        <dbReference type="ARBA" id="ARBA00022801"/>
    </source>
</evidence>
<evidence type="ECO:0000313" key="4">
    <source>
        <dbReference type="EMBL" id="EZG42864.1"/>
    </source>
</evidence>
<feature type="domain" description="Peptidase A2" evidence="3">
    <location>
        <begin position="82"/>
        <end position="165"/>
    </location>
</feature>
<dbReference type="InterPro" id="IPR021109">
    <property type="entry name" value="Peptidase_aspartic_dom_sf"/>
</dbReference>
<dbReference type="GO" id="GO:0004190">
    <property type="term" value="F:aspartic-type endopeptidase activity"/>
    <property type="evidence" value="ECO:0007669"/>
    <property type="project" value="InterPro"/>
</dbReference>
<dbReference type="AlphaFoldDB" id="A0A023AVX6"/>
<dbReference type="InterPro" id="IPR032567">
    <property type="entry name" value="RTL1-rel"/>
</dbReference>
<dbReference type="CDD" id="cd00303">
    <property type="entry name" value="retropepsin_like"/>
    <property type="match status" value="1"/>
</dbReference>
<evidence type="ECO:0000259" key="3">
    <source>
        <dbReference type="PROSITE" id="PS50175"/>
    </source>
</evidence>
<dbReference type="InterPro" id="IPR001995">
    <property type="entry name" value="Peptidase_A2_cat"/>
</dbReference>
<feature type="compositionally biased region" description="Basic residues" evidence="2">
    <location>
        <begin position="322"/>
        <end position="344"/>
    </location>
</feature>
<dbReference type="Gene3D" id="2.40.70.10">
    <property type="entry name" value="Acid Proteases"/>
    <property type="match status" value="1"/>
</dbReference>
<dbReference type="GeneID" id="22916547"/>
<keyword evidence="5" id="KW-1185">Reference proteome</keyword>
<dbReference type="VEuPathDB" id="CryptoDB:GNI_215080"/>
<proteinExistence type="predicted"/>
<keyword evidence="1" id="KW-0378">Hydrolase</keyword>
<dbReference type="RefSeq" id="XP_011133858.1">
    <property type="nucleotide sequence ID" value="XM_011135556.1"/>
</dbReference>
<dbReference type="PANTHER" id="PTHR15503:SF22">
    <property type="entry name" value="TRANSPOSON TY3-I GAG POLYPROTEIN"/>
    <property type="match status" value="1"/>
</dbReference>